<name>A0A0A2ME20_9FLAO</name>
<keyword evidence="2" id="KW-1185">Reference proteome</keyword>
<accession>A0A0A2ME20</accession>
<protein>
    <recommendedName>
        <fullName evidence="3">Lipoprotein</fullName>
    </recommendedName>
</protein>
<gene>
    <name evidence="1" type="ORF">Q765_09965</name>
</gene>
<dbReference type="EMBL" id="JRLX01000009">
    <property type="protein sequence ID" value="KGO86545.1"/>
    <property type="molecule type" value="Genomic_DNA"/>
</dbReference>
<dbReference type="STRING" id="1121895.GCA_000378485_03072"/>
<organism evidence="1 2">
    <name type="scientific">Flavobacterium rivuli WB 3.3-2 = DSM 21788</name>
    <dbReference type="NCBI Taxonomy" id="1121895"/>
    <lineage>
        <taxon>Bacteria</taxon>
        <taxon>Pseudomonadati</taxon>
        <taxon>Bacteroidota</taxon>
        <taxon>Flavobacteriia</taxon>
        <taxon>Flavobacteriales</taxon>
        <taxon>Flavobacteriaceae</taxon>
        <taxon>Flavobacterium</taxon>
    </lineage>
</organism>
<dbReference type="Proteomes" id="UP000030152">
    <property type="component" value="Unassembled WGS sequence"/>
</dbReference>
<dbReference type="OrthoDB" id="1524444at2"/>
<sequence>MKKILILFSAIGLISLTGCNNDDDVAVVPANQVVENEVFQVGPVNFAYDSSINMYSLIYDLNPQILPADMILVYRRTVDPGANNAPVWQLIPRTIHNGADEIDYDFNFDQGTILFTVDANYDLQETPTYINNQIFRVVILPGYDSSARFDYSNYDAVVKKFNIKESDIKVLK</sequence>
<dbReference type="RefSeq" id="WP_020214237.1">
    <property type="nucleotide sequence ID" value="NZ_JRLX01000009.1"/>
</dbReference>
<proteinExistence type="predicted"/>
<evidence type="ECO:0008006" key="3">
    <source>
        <dbReference type="Google" id="ProtNLM"/>
    </source>
</evidence>
<dbReference type="PROSITE" id="PS51257">
    <property type="entry name" value="PROKAR_LIPOPROTEIN"/>
    <property type="match status" value="1"/>
</dbReference>
<reference evidence="1 2" key="1">
    <citation type="submission" date="2013-09" db="EMBL/GenBank/DDBJ databases">
        <authorList>
            <person name="Zeng Z."/>
            <person name="Chen C."/>
        </authorList>
    </citation>
    <scope>NUCLEOTIDE SEQUENCE [LARGE SCALE GENOMIC DNA]</scope>
    <source>
        <strain evidence="1 2">WB 3.3-2</strain>
    </source>
</reference>
<comment type="caution">
    <text evidence="1">The sequence shown here is derived from an EMBL/GenBank/DDBJ whole genome shotgun (WGS) entry which is preliminary data.</text>
</comment>
<dbReference type="eggNOG" id="ENOG5032UAD">
    <property type="taxonomic scope" value="Bacteria"/>
</dbReference>
<evidence type="ECO:0000313" key="1">
    <source>
        <dbReference type="EMBL" id="KGO86545.1"/>
    </source>
</evidence>
<dbReference type="AlphaFoldDB" id="A0A0A2ME20"/>
<evidence type="ECO:0000313" key="2">
    <source>
        <dbReference type="Proteomes" id="UP000030152"/>
    </source>
</evidence>